<dbReference type="InParanoid" id="A0A369K3A5"/>
<dbReference type="InterPro" id="IPR050121">
    <property type="entry name" value="Cytochrome_P450_monoxygenase"/>
</dbReference>
<dbReference type="Proteomes" id="UP000076154">
    <property type="component" value="Unassembled WGS sequence"/>
</dbReference>
<keyword evidence="9" id="KW-0560">Oxidoreductase</keyword>
<evidence type="ECO:0000256" key="3">
    <source>
        <dbReference type="ARBA" id="ARBA00004721"/>
    </source>
</evidence>
<accession>A0A369K3A5</accession>
<keyword evidence="8" id="KW-1133">Transmembrane helix</keyword>
<dbReference type="PRINTS" id="PR00385">
    <property type="entry name" value="P450"/>
</dbReference>
<evidence type="ECO:0000256" key="1">
    <source>
        <dbReference type="ARBA" id="ARBA00001971"/>
    </source>
</evidence>
<dbReference type="Pfam" id="PF00067">
    <property type="entry name" value="p450"/>
    <property type="match status" value="1"/>
</dbReference>
<keyword evidence="15" id="KW-1185">Reference proteome</keyword>
<evidence type="ECO:0000256" key="6">
    <source>
        <dbReference type="ARBA" id="ARBA00022692"/>
    </source>
</evidence>
<organism evidence="14 15">
    <name type="scientific">Hypsizygus marmoreus</name>
    <name type="common">White beech mushroom</name>
    <name type="synonym">Agaricus marmoreus</name>
    <dbReference type="NCBI Taxonomy" id="39966"/>
    <lineage>
        <taxon>Eukaryota</taxon>
        <taxon>Fungi</taxon>
        <taxon>Dikarya</taxon>
        <taxon>Basidiomycota</taxon>
        <taxon>Agaricomycotina</taxon>
        <taxon>Agaricomycetes</taxon>
        <taxon>Agaricomycetidae</taxon>
        <taxon>Agaricales</taxon>
        <taxon>Tricholomatineae</taxon>
        <taxon>Lyophyllaceae</taxon>
        <taxon>Hypsizygus</taxon>
    </lineage>
</organism>
<evidence type="ECO:0000313" key="15">
    <source>
        <dbReference type="Proteomes" id="UP000076154"/>
    </source>
</evidence>
<dbReference type="GO" id="GO:0020037">
    <property type="term" value="F:heme binding"/>
    <property type="evidence" value="ECO:0007669"/>
    <property type="project" value="InterPro"/>
</dbReference>
<evidence type="ECO:0000256" key="13">
    <source>
        <dbReference type="PIRSR" id="PIRSR602401-1"/>
    </source>
</evidence>
<dbReference type="InterPro" id="IPR002401">
    <property type="entry name" value="Cyt_P450_E_grp-I"/>
</dbReference>
<gene>
    <name evidence="14" type="ORF">Hypma_006808</name>
</gene>
<dbReference type="GO" id="GO:0016020">
    <property type="term" value="C:membrane"/>
    <property type="evidence" value="ECO:0007669"/>
    <property type="project" value="UniProtKB-SubCell"/>
</dbReference>
<keyword evidence="5 13" id="KW-0349">Heme</keyword>
<reference evidence="14" key="1">
    <citation type="submission" date="2018-04" db="EMBL/GenBank/DDBJ databases">
        <title>Whole genome sequencing of Hypsizygus marmoreus.</title>
        <authorList>
            <person name="Choi I.-G."/>
            <person name="Min B."/>
            <person name="Kim J.-G."/>
            <person name="Kim S."/>
            <person name="Oh Y.-L."/>
            <person name="Kong W.-S."/>
            <person name="Park H."/>
            <person name="Jeong J."/>
            <person name="Song E.-S."/>
        </authorList>
    </citation>
    <scope>NUCLEOTIDE SEQUENCE [LARGE SCALE GENOMIC DNA]</scope>
    <source>
        <strain evidence="14">51987-8</strain>
    </source>
</reference>
<comment type="cofactor">
    <cofactor evidence="1 13">
        <name>heme</name>
        <dbReference type="ChEBI" id="CHEBI:30413"/>
    </cofactor>
</comment>
<keyword evidence="11" id="KW-0503">Monooxygenase</keyword>
<comment type="pathway">
    <text evidence="3">Secondary metabolite biosynthesis; terpenoid biosynthesis.</text>
</comment>
<dbReference type="OrthoDB" id="1470350at2759"/>
<evidence type="ECO:0000256" key="5">
    <source>
        <dbReference type="ARBA" id="ARBA00022617"/>
    </source>
</evidence>
<evidence type="ECO:0000256" key="4">
    <source>
        <dbReference type="ARBA" id="ARBA00010617"/>
    </source>
</evidence>
<evidence type="ECO:0008006" key="16">
    <source>
        <dbReference type="Google" id="ProtNLM"/>
    </source>
</evidence>
<name>A0A369K3A5_HYPMA</name>
<keyword evidence="7 13" id="KW-0479">Metal-binding</keyword>
<dbReference type="EMBL" id="LUEZ02000040">
    <property type="protein sequence ID" value="RDB26333.1"/>
    <property type="molecule type" value="Genomic_DNA"/>
</dbReference>
<dbReference type="PRINTS" id="PR00463">
    <property type="entry name" value="EP450I"/>
</dbReference>
<feature type="binding site" description="axial binding residue" evidence="13">
    <location>
        <position position="483"/>
    </location>
    <ligand>
        <name>heme</name>
        <dbReference type="ChEBI" id="CHEBI:30413"/>
    </ligand>
    <ligandPart>
        <name>Fe</name>
        <dbReference type="ChEBI" id="CHEBI:18248"/>
    </ligandPart>
</feature>
<sequence>MISFILQAAVLYLISWACWRLVRRRVVKDDLDNIPGPPSHSFWKGNFSKVFNRNAWDFNRELAEQYGSIVKINAFFGDRQLYVFDPKALHHITVKDQHIYEETSAFLEGNRIFFGDGLLATLGEQHRKQRKMLAPVFSITHMRHMIPVFYDVAHKLRTAITTKVADGPQEIDMLRWMTRIALELIGRSGLGYSFDSLVDDSDVHPYSVSVKELIPTAFTLFAPRAYLLPTLVKIGTPKFRRLVIDMLPFWKNLRKLRDIVDISHNTSVKIFEEKKALQEEGEEKLLGQGKDIISILMKANIEASSEDRLPDSEVLAQISTLTFAAMDTTSNALSRILHLLATHPKVQDKLRAEVKAAREQGGDLPYDEISSLPFLDAVCRETLRLYPPFSNILRTTRQSVILPLSTPVKGIDGREMHEITLPSNTNIIISVLNSNRDPALWGPDSYEWKPERWLSPLPEALVNAHIPGIYSHLMTFLGGGRACIGFKFSQLEMKVVLSVLVSSFRFLPSDKEIFWEMSNIASPTVKGGGSAPQLPLEVAMV</sequence>
<evidence type="ECO:0000256" key="2">
    <source>
        <dbReference type="ARBA" id="ARBA00004370"/>
    </source>
</evidence>
<dbReference type="GO" id="GO:0004497">
    <property type="term" value="F:monooxygenase activity"/>
    <property type="evidence" value="ECO:0007669"/>
    <property type="project" value="UniProtKB-KW"/>
</dbReference>
<dbReference type="GO" id="GO:0005506">
    <property type="term" value="F:iron ion binding"/>
    <property type="evidence" value="ECO:0007669"/>
    <property type="project" value="InterPro"/>
</dbReference>
<proteinExistence type="inferred from homology"/>
<keyword evidence="10 13" id="KW-0408">Iron</keyword>
<keyword evidence="12" id="KW-0472">Membrane</keyword>
<dbReference type="CDD" id="cd11069">
    <property type="entry name" value="CYP_FUM15-like"/>
    <property type="match status" value="1"/>
</dbReference>
<dbReference type="STRING" id="39966.A0A369K3A5"/>
<evidence type="ECO:0000256" key="11">
    <source>
        <dbReference type="ARBA" id="ARBA00023033"/>
    </source>
</evidence>
<evidence type="ECO:0000256" key="8">
    <source>
        <dbReference type="ARBA" id="ARBA00022989"/>
    </source>
</evidence>
<keyword evidence="6" id="KW-0812">Transmembrane</keyword>
<dbReference type="SUPFAM" id="SSF48264">
    <property type="entry name" value="Cytochrome P450"/>
    <property type="match status" value="1"/>
</dbReference>
<comment type="similarity">
    <text evidence="4">Belongs to the cytochrome P450 family.</text>
</comment>
<dbReference type="Gene3D" id="1.10.630.10">
    <property type="entry name" value="Cytochrome P450"/>
    <property type="match status" value="1"/>
</dbReference>
<dbReference type="PANTHER" id="PTHR24305">
    <property type="entry name" value="CYTOCHROME P450"/>
    <property type="match status" value="1"/>
</dbReference>
<comment type="subcellular location">
    <subcellularLocation>
        <location evidence="2">Membrane</location>
    </subcellularLocation>
</comment>
<dbReference type="PANTHER" id="PTHR24305:SF166">
    <property type="entry name" value="CYTOCHROME P450 12A4, MITOCHONDRIAL-RELATED"/>
    <property type="match status" value="1"/>
</dbReference>
<dbReference type="InterPro" id="IPR001128">
    <property type="entry name" value="Cyt_P450"/>
</dbReference>
<evidence type="ECO:0000256" key="9">
    <source>
        <dbReference type="ARBA" id="ARBA00023002"/>
    </source>
</evidence>
<evidence type="ECO:0000313" key="14">
    <source>
        <dbReference type="EMBL" id="RDB26333.1"/>
    </source>
</evidence>
<dbReference type="GO" id="GO:0016705">
    <property type="term" value="F:oxidoreductase activity, acting on paired donors, with incorporation or reduction of molecular oxygen"/>
    <property type="evidence" value="ECO:0007669"/>
    <property type="project" value="InterPro"/>
</dbReference>
<protein>
    <recommendedName>
        <fullName evidence="16">Cytochrome P450</fullName>
    </recommendedName>
</protein>
<dbReference type="InterPro" id="IPR036396">
    <property type="entry name" value="Cyt_P450_sf"/>
</dbReference>
<evidence type="ECO:0000256" key="10">
    <source>
        <dbReference type="ARBA" id="ARBA00023004"/>
    </source>
</evidence>
<comment type="caution">
    <text evidence="14">The sequence shown here is derived from an EMBL/GenBank/DDBJ whole genome shotgun (WGS) entry which is preliminary data.</text>
</comment>
<dbReference type="AlphaFoldDB" id="A0A369K3A5"/>
<evidence type="ECO:0000256" key="12">
    <source>
        <dbReference type="ARBA" id="ARBA00023136"/>
    </source>
</evidence>
<evidence type="ECO:0000256" key="7">
    <source>
        <dbReference type="ARBA" id="ARBA00022723"/>
    </source>
</evidence>